<sequence>MQSNENKEILLEDAIKCNTTKTLTKFMRSSQEYYNDAIEFFSNAKSVELLRENFSVLINDQKFNIAYKFIYLKAILKAVGNSMKELIIVECPCPCCLDSVLYHIIRGEKGPDPDDTLDEKFVDSSGAFSLNGYTRELTNIDPVLYVWHDCNDQETPCQRKVKFIIPQKFIISDAPKDDQWVDFGTINLESTFAEEKRECIH</sequence>
<evidence type="ECO:0000313" key="1">
    <source>
        <dbReference type="Proteomes" id="UP000887580"/>
    </source>
</evidence>
<organism evidence="1 2">
    <name type="scientific">Panagrolaimus sp. PS1159</name>
    <dbReference type="NCBI Taxonomy" id="55785"/>
    <lineage>
        <taxon>Eukaryota</taxon>
        <taxon>Metazoa</taxon>
        <taxon>Ecdysozoa</taxon>
        <taxon>Nematoda</taxon>
        <taxon>Chromadorea</taxon>
        <taxon>Rhabditida</taxon>
        <taxon>Tylenchina</taxon>
        <taxon>Panagrolaimomorpha</taxon>
        <taxon>Panagrolaimoidea</taxon>
        <taxon>Panagrolaimidae</taxon>
        <taxon>Panagrolaimus</taxon>
    </lineage>
</organism>
<accession>A0AC35FZE4</accession>
<name>A0AC35FZE4_9BILA</name>
<dbReference type="WBParaSite" id="PS1159_v2.g22413.t1">
    <property type="protein sequence ID" value="PS1159_v2.g22413.t1"/>
    <property type="gene ID" value="PS1159_v2.g22413"/>
</dbReference>
<reference evidence="2" key="1">
    <citation type="submission" date="2022-11" db="UniProtKB">
        <authorList>
            <consortium name="WormBaseParasite"/>
        </authorList>
    </citation>
    <scope>IDENTIFICATION</scope>
</reference>
<evidence type="ECO:0000313" key="2">
    <source>
        <dbReference type="WBParaSite" id="PS1159_v2.g22413.t1"/>
    </source>
</evidence>
<protein>
    <submittedName>
        <fullName evidence="2">Uncharacterized protein</fullName>
    </submittedName>
</protein>
<proteinExistence type="predicted"/>
<dbReference type="Proteomes" id="UP000887580">
    <property type="component" value="Unplaced"/>
</dbReference>